<name>A0AAD1ZQF3_9LAMI</name>
<evidence type="ECO:0000313" key="5">
    <source>
        <dbReference type="Proteomes" id="UP000834106"/>
    </source>
</evidence>
<dbReference type="Proteomes" id="UP000834106">
    <property type="component" value="Chromosome 13"/>
</dbReference>
<feature type="coiled-coil region" evidence="3">
    <location>
        <begin position="418"/>
        <end position="455"/>
    </location>
</feature>
<dbReference type="EMBL" id="OU503048">
    <property type="protein sequence ID" value="CAI9773719.1"/>
    <property type="molecule type" value="Genomic_DNA"/>
</dbReference>
<evidence type="ECO:0000256" key="2">
    <source>
        <dbReference type="ARBA" id="ARBA00023054"/>
    </source>
</evidence>
<dbReference type="GO" id="GO:0009904">
    <property type="term" value="P:chloroplast accumulation movement"/>
    <property type="evidence" value="ECO:0007669"/>
    <property type="project" value="TreeGrafter"/>
</dbReference>
<dbReference type="InterPro" id="IPR008545">
    <property type="entry name" value="Web"/>
</dbReference>
<dbReference type="GO" id="GO:0005829">
    <property type="term" value="C:cytosol"/>
    <property type="evidence" value="ECO:0007669"/>
    <property type="project" value="TreeGrafter"/>
</dbReference>
<gene>
    <name evidence="4" type="ORF">FPE_LOCUS21149</name>
</gene>
<comment type="similarity">
    <text evidence="1">Belongs to the WEB family.</text>
</comment>
<organism evidence="4 5">
    <name type="scientific">Fraxinus pennsylvanica</name>
    <dbReference type="NCBI Taxonomy" id="56036"/>
    <lineage>
        <taxon>Eukaryota</taxon>
        <taxon>Viridiplantae</taxon>
        <taxon>Streptophyta</taxon>
        <taxon>Embryophyta</taxon>
        <taxon>Tracheophyta</taxon>
        <taxon>Spermatophyta</taxon>
        <taxon>Magnoliopsida</taxon>
        <taxon>eudicotyledons</taxon>
        <taxon>Gunneridae</taxon>
        <taxon>Pentapetalae</taxon>
        <taxon>asterids</taxon>
        <taxon>lamiids</taxon>
        <taxon>Lamiales</taxon>
        <taxon>Oleaceae</taxon>
        <taxon>Oleeae</taxon>
        <taxon>Fraxinus</taxon>
    </lineage>
</organism>
<dbReference type="AlphaFoldDB" id="A0AAD1ZQF3"/>
<dbReference type="PANTHER" id="PTHR32054:SF17">
    <property type="entry name" value="EXPRESSED PROTEIN"/>
    <property type="match status" value="1"/>
</dbReference>
<feature type="coiled-coil region" evidence="3">
    <location>
        <begin position="355"/>
        <end position="382"/>
    </location>
</feature>
<reference evidence="4" key="1">
    <citation type="submission" date="2023-05" db="EMBL/GenBank/DDBJ databases">
        <authorList>
            <person name="Huff M."/>
        </authorList>
    </citation>
    <scope>NUCLEOTIDE SEQUENCE</scope>
</reference>
<accession>A0AAD1ZQF3</accession>
<feature type="coiled-coil region" evidence="3">
    <location>
        <begin position="495"/>
        <end position="560"/>
    </location>
</feature>
<evidence type="ECO:0000256" key="1">
    <source>
        <dbReference type="ARBA" id="ARBA00005485"/>
    </source>
</evidence>
<dbReference type="GO" id="GO:0009903">
    <property type="term" value="P:chloroplast avoidance movement"/>
    <property type="evidence" value="ECO:0007669"/>
    <property type="project" value="TreeGrafter"/>
</dbReference>
<proteinExistence type="inferred from homology"/>
<evidence type="ECO:0000313" key="4">
    <source>
        <dbReference type="EMBL" id="CAI9773719.1"/>
    </source>
</evidence>
<keyword evidence="2 3" id="KW-0175">Coiled coil</keyword>
<feature type="coiled-coil region" evidence="3">
    <location>
        <begin position="217"/>
        <end position="327"/>
    </location>
</feature>
<protein>
    <submittedName>
        <fullName evidence="4">Uncharacterized protein</fullName>
    </submittedName>
</protein>
<dbReference type="PANTHER" id="PTHR32054">
    <property type="entry name" value="HEAVY CHAIN, PUTATIVE, EXPRESSED-RELATED-RELATED"/>
    <property type="match status" value="1"/>
</dbReference>
<keyword evidence="5" id="KW-1185">Reference proteome</keyword>
<evidence type="ECO:0000256" key="3">
    <source>
        <dbReference type="SAM" id="Coils"/>
    </source>
</evidence>
<dbReference type="Pfam" id="PF05701">
    <property type="entry name" value="WEMBL"/>
    <property type="match status" value="1"/>
</dbReference>
<sequence length="601" mass="69306">MDSSMQTTLEASINPIILYYDKYVECSGNRFFPSTQLLGFLFNSFSAEFRSMGEIDTKPIESVQVAISLFDERKDSPTKSDELEERDVESLLKDLASVKVQLEVKDLAYKQALLKLDRYQKTQDELSTLLKHADSVKIKYIDECKESNIRINQLESTIKEMPDKLLKFENVQKQLSHVTNEYMTSKGQVLNMETQLDVLRRAKVESTMQVEAIETALREEKLKTEELMMNISQLNDTIFHMQMKAHEVVEENTETQSAKKVVAEAEAQLECIEKLEKDLLEKSILTDLLQLELKQANEQYSCSQKVASDAIHELNKLKEEMEQQQRKNLDPATYITSLETQLEKSKTGLTNADEVGRLNTDVDSMRAELEKIRIEMIETRERDTEAQVEIALLKSELHKGRSKLAAVEAAEARAQSEKSALYRAVHELALEAEEAKKENRKLKETMKLLNESQSEELVETGEFKANYEESEGGMEVRVTMSRKEYDSLIEKAERTDQVVELMHENEQELKNLKKELEAVTSKIGEHRTRAEQAISRAEAAEKAKVELEEQKRKWKEHKERRMAAIAELREESYSKDYITSYKHDNAITNYQPLGKVLNMKF</sequence>